<dbReference type="GO" id="GO:0016747">
    <property type="term" value="F:acyltransferase activity, transferring groups other than amino-acyl groups"/>
    <property type="evidence" value="ECO:0007669"/>
    <property type="project" value="InterPro"/>
</dbReference>
<protein>
    <submittedName>
        <fullName evidence="4">Acyltransferase family protein</fullName>
        <ecNumber evidence="4">2.3.-.-</ecNumber>
    </submittedName>
</protein>
<feature type="compositionally biased region" description="Basic and acidic residues" evidence="1">
    <location>
        <begin position="383"/>
        <end position="400"/>
    </location>
</feature>
<reference evidence="4" key="1">
    <citation type="submission" date="2024-08" db="EMBL/GenBank/DDBJ databases">
        <authorList>
            <person name="Yu S.T."/>
        </authorList>
    </citation>
    <scope>NUCLEOTIDE SEQUENCE</scope>
    <source>
        <strain evidence="4">R33</strain>
    </source>
</reference>
<dbReference type="RefSeq" id="WP_369777704.1">
    <property type="nucleotide sequence ID" value="NZ_CP165727.1"/>
</dbReference>
<dbReference type="InterPro" id="IPR002656">
    <property type="entry name" value="Acyl_transf_3_dom"/>
</dbReference>
<dbReference type="EC" id="2.3.-.-" evidence="4"/>
<name>A0AB39Y556_9ACTN</name>
<feature type="transmembrane region" description="Helical" evidence="2">
    <location>
        <begin position="156"/>
        <end position="174"/>
    </location>
</feature>
<dbReference type="AlphaFoldDB" id="A0AB39Y556"/>
<dbReference type="InterPro" id="IPR050879">
    <property type="entry name" value="Acyltransferase_3"/>
</dbReference>
<feature type="transmembrane region" description="Helical" evidence="2">
    <location>
        <begin position="186"/>
        <end position="203"/>
    </location>
</feature>
<feature type="region of interest" description="Disordered" evidence="1">
    <location>
        <begin position="379"/>
        <end position="416"/>
    </location>
</feature>
<feature type="transmembrane region" description="Helical" evidence="2">
    <location>
        <begin position="27"/>
        <end position="48"/>
    </location>
</feature>
<evidence type="ECO:0000313" key="4">
    <source>
        <dbReference type="EMBL" id="XDV63637.1"/>
    </source>
</evidence>
<keyword evidence="2" id="KW-0472">Membrane</keyword>
<evidence type="ECO:0000259" key="3">
    <source>
        <dbReference type="Pfam" id="PF01757"/>
    </source>
</evidence>
<accession>A0AB39Y556</accession>
<keyword evidence="4" id="KW-0808">Transferase</keyword>
<feature type="transmembrane region" description="Helical" evidence="2">
    <location>
        <begin position="73"/>
        <end position="94"/>
    </location>
</feature>
<organism evidence="4">
    <name type="scientific">Streptomyces sp. R33</name>
    <dbReference type="NCBI Taxonomy" id="3238629"/>
    <lineage>
        <taxon>Bacteria</taxon>
        <taxon>Bacillati</taxon>
        <taxon>Actinomycetota</taxon>
        <taxon>Actinomycetes</taxon>
        <taxon>Kitasatosporales</taxon>
        <taxon>Streptomycetaceae</taxon>
        <taxon>Streptomyces</taxon>
    </lineage>
</organism>
<feature type="region of interest" description="Disordered" evidence="1">
    <location>
        <begin position="1"/>
        <end position="20"/>
    </location>
</feature>
<keyword evidence="4" id="KW-0012">Acyltransferase</keyword>
<dbReference type="PANTHER" id="PTHR23028:SF53">
    <property type="entry name" value="ACYL_TRANSF_3 DOMAIN-CONTAINING PROTEIN"/>
    <property type="match status" value="1"/>
</dbReference>
<dbReference type="GO" id="GO:0016020">
    <property type="term" value="C:membrane"/>
    <property type="evidence" value="ECO:0007669"/>
    <property type="project" value="TreeGrafter"/>
</dbReference>
<feature type="transmembrane region" description="Helical" evidence="2">
    <location>
        <begin position="115"/>
        <end position="136"/>
    </location>
</feature>
<feature type="transmembrane region" description="Helical" evidence="2">
    <location>
        <begin position="344"/>
        <end position="369"/>
    </location>
</feature>
<dbReference type="Pfam" id="PF01757">
    <property type="entry name" value="Acyl_transf_3"/>
    <property type="match status" value="1"/>
</dbReference>
<feature type="transmembrane region" description="Helical" evidence="2">
    <location>
        <begin position="223"/>
        <end position="243"/>
    </location>
</feature>
<feature type="transmembrane region" description="Helical" evidence="2">
    <location>
        <begin position="250"/>
        <end position="269"/>
    </location>
</feature>
<feature type="transmembrane region" description="Helical" evidence="2">
    <location>
        <begin position="314"/>
        <end position="332"/>
    </location>
</feature>
<keyword evidence="2" id="KW-1133">Transmembrane helix</keyword>
<feature type="transmembrane region" description="Helical" evidence="2">
    <location>
        <begin position="275"/>
        <end position="293"/>
    </location>
</feature>
<proteinExistence type="predicted"/>
<dbReference type="EMBL" id="CP165727">
    <property type="protein sequence ID" value="XDV63637.1"/>
    <property type="molecule type" value="Genomic_DNA"/>
</dbReference>
<dbReference type="GO" id="GO:0009103">
    <property type="term" value="P:lipopolysaccharide biosynthetic process"/>
    <property type="evidence" value="ECO:0007669"/>
    <property type="project" value="TreeGrafter"/>
</dbReference>
<gene>
    <name evidence="4" type="ORF">AB5J51_12150</name>
</gene>
<feature type="compositionally biased region" description="Low complexity" evidence="1">
    <location>
        <begin position="1"/>
        <end position="16"/>
    </location>
</feature>
<feature type="domain" description="Acyltransferase 3" evidence="3">
    <location>
        <begin position="24"/>
        <end position="366"/>
    </location>
</feature>
<keyword evidence="2" id="KW-0812">Transmembrane</keyword>
<dbReference type="PANTHER" id="PTHR23028">
    <property type="entry name" value="ACETYLTRANSFERASE"/>
    <property type="match status" value="1"/>
</dbReference>
<sequence>MLTADPDAASATSSSPQRRAPLPSLTGLRFVAAMLVFLTHSTMLHNVLSPMQPINFFGDPDIAKSLADFCEKAGAIGVSFFFVLSGFVLTWSATPGDRVTSFWRRRALKIYPNHIVTWVLAMVLFTAATPMHAWLPNLFMVHTFTPQPEVFGSLNPVAWSLCAELLFYALFPLLIIPVRRIAERRLWLWAGGMVAGVIGVAAVTKYVRGGLDLGYELTLNQFWFSYSFPPPRLFEFVLGMILARIVAANLWPRIGLLTSATLFAGGYWLANNVPAPYFFSACTIVPVAMIICAGASRDLRGAGGWLTSPTMVRLGEISFAFYILQGVVIFWGRSELLGGRTFDFVPAVGLQIALLLANLLAAWLLYSLVEQPVMRRWSRSKKEKQAGEQRVSQDAREKTTQSRPLVSDSVLVREAG</sequence>
<evidence type="ECO:0000256" key="1">
    <source>
        <dbReference type="SAM" id="MobiDB-lite"/>
    </source>
</evidence>
<evidence type="ECO:0000256" key="2">
    <source>
        <dbReference type="SAM" id="Phobius"/>
    </source>
</evidence>